<feature type="region of interest" description="Disordered" evidence="1">
    <location>
        <begin position="250"/>
        <end position="270"/>
    </location>
</feature>
<evidence type="ECO:0000313" key="3">
    <source>
        <dbReference type="EMBL" id="CEL72164.1"/>
    </source>
</evidence>
<evidence type="ECO:0000256" key="1">
    <source>
        <dbReference type="SAM" id="MobiDB-lite"/>
    </source>
</evidence>
<accession>A0A0F7UQA3</accession>
<protein>
    <recommendedName>
        <fullName evidence="2">Vacuolar import/degradation Vid27 C-terminal domain-containing protein</fullName>
    </recommendedName>
</protein>
<dbReference type="EMBL" id="LN714492">
    <property type="protein sequence ID" value="CEL72164.1"/>
    <property type="molecule type" value="Genomic_DNA"/>
</dbReference>
<reference evidence="3" key="1">
    <citation type="journal article" date="2015" name="PLoS ONE">
        <title>Comprehensive Evaluation of Toxoplasma gondii VEG and Neospora caninum LIV Genomes with Tachyzoite Stage Transcriptome and Proteome Defines Novel Transcript Features.</title>
        <authorList>
            <person name="Ramaprasad A."/>
            <person name="Mourier T."/>
            <person name="Naeem R."/>
            <person name="Malas T.B."/>
            <person name="Moussa E."/>
            <person name="Panigrahi A."/>
            <person name="Vermont S.J."/>
            <person name="Otto T.D."/>
            <person name="Wastling J."/>
            <person name="Pain A."/>
        </authorList>
    </citation>
    <scope>NUCLEOTIDE SEQUENCE</scope>
    <source>
        <strain evidence="3">VEG</strain>
    </source>
</reference>
<feature type="region of interest" description="Disordered" evidence="1">
    <location>
        <begin position="335"/>
        <end position="369"/>
    </location>
</feature>
<gene>
    <name evidence="3" type="ORF">BN1205_056210</name>
</gene>
<feature type="domain" description="Vacuolar import/degradation Vid27 C-terminal" evidence="2">
    <location>
        <begin position="397"/>
        <end position="726"/>
    </location>
</feature>
<dbReference type="PANTHER" id="PTHR31913:SF0">
    <property type="entry name" value="VACUOLAR IMPORT AND DEGRADATION PROTEIN 27"/>
    <property type="match status" value="1"/>
</dbReference>
<dbReference type="Pfam" id="PF08553">
    <property type="entry name" value="VID27"/>
    <property type="match status" value="1"/>
</dbReference>
<name>A0A0F7UQA3_TOXGV</name>
<feature type="compositionally biased region" description="Basic and acidic residues" evidence="1">
    <location>
        <begin position="335"/>
        <end position="345"/>
    </location>
</feature>
<dbReference type="PANTHER" id="PTHR31913">
    <property type="entry name" value="VACUOLAR IMPORT AND DEGRADATION PROTEIN 27"/>
    <property type="match status" value="1"/>
</dbReference>
<dbReference type="GO" id="GO:0005634">
    <property type="term" value="C:nucleus"/>
    <property type="evidence" value="ECO:0007669"/>
    <property type="project" value="TreeGrafter"/>
</dbReference>
<dbReference type="InterPro" id="IPR013863">
    <property type="entry name" value="VID27_C"/>
</dbReference>
<feature type="compositionally biased region" description="Acidic residues" evidence="1">
    <location>
        <begin position="346"/>
        <end position="366"/>
    </location>
</feature>
<dbReference type="SUPFAM" id="SSF69322">
    <property type="entry name" value="Tricorn protease domain 2"/>
    <property type="match status" value="1"/>
</dbReference>
<organism evidence="3">
    <name type="scientific">Toxoplasma gondii (strain ATCC 50861 / VEG)</name>
    <dbReference type="NCBI Taxonomy" id="432359"/>
    <lineage>
        <taxon>Eukaryota</taxon>
        <taxon>Sar</taxon>
        <taxon>Alveolata</taxon>
        <taxon>Apicomplexa</taxon>
        <taxon>Conoidasida</taxon>
        <taxon>Coccidia</taxon>
        <taxon>Eucoccidiorida</taxon>
        <taxon>Eimeriorina</taxon>
        <taxon>Sarcocystidae</taxon>
        <taxon>Toxoplasma</taxon>
    </lineage>
</organism>
<dbReference type="GO" id="GO:0005737">
    <property type="term" value="C:cytoplasm"/>
    <property type="evidence" value="ECO:0007669"/>
    <property type="project" value="TreeGrafter"/>
</dbReference>
<feature type="region of interest" description="Disordered" evidence="1">
    <location>
        <begin position="196"/>
        <end position="225"/>
    </location>
</feature>
<feature type="compositionally biased region" description="Low complexity" evidence="1">
    <location>
        <begin position="206"/>
        <end position="225"/>
    </location>
</feature>
<sequence>MFSGIISGLWRSTAGTAEEARTTVGSPRRPLSGSSDLGNARVSLYFVRGTEATELFVSATLSFEDEGERVLVIRGESEDGRESEERFPCPLIRRVRHHQPEMFQWMVASGKSKGDDLGDEYGLLFERDDYAWLFEKVLIQNLCADAEKLLSIEGSLSAYRRLEKKWQPLSSCVVCCVVQRPHTLEGFLLIREAAGKETGTGGPKPATEGAENSSTSTGETAESAGDAQWQLSLSYDEFITMDSEKKQIQWWGPGTRSADAEEDSEEEGERQLFELRLKDADPKGDSGDSKNFFLLLQKVMMEAAEGARIDDAALHTVQAMEASFGYESDAFDRTVKGESSELSHEEDLEVEWGDAQSEEATDEETETSLPLVQRDPTRDVWAKCPDAMLYKQMNVGKDRTFVFRQTGQASRHRKNDVQVLAFDEFGKTRVVATVDDSKFDFKKLHVNPATALLHDGERKMILVDEGRDNVYMMDIEREQIVQTWDADHMSIGGVMPSKKDGSLTHDQTFVAYNPQAVFCMDTRAAQKARTHTISYASKVNFTCGATDAGGHIATGNAVGDIRLYDGGVNADGKYKRAKTHLKGLGDPLLHVCALRDGSWVLGTCQKYLVLFPVKLSSSGKTGFVSALGQQKPPPIVLRLRLEDIAFYNLQDLSFTKAEFDEAESTIVTSTNNLVIIWDFVAVKRGDLFAYSIRKVHEYIKDVAFAKATAGDGRVIMATPSNVNTKPLKKIVR</sequence>
<dbReference type="InterPro" id="IPR040458">
    <property type="entry name" value="Vid27"/>
</dbReference>
<evidence type="ECO:0000259" key="2">
    <source>
        <dbReference type="Pfam" id="PF08553"/>
    </source>
</evidence>
<dbReference type="AlphaFoldDB" id="A0A0F7UQA3"/>
<proteinExistence type="predicted"/>